<protein>
    <submittedName>
        <fullName evidence="14">Glycosyltransferase family 92 protein</fullName>
    </submittedName>
</protein>
<evidence type="ECO:0000313" key="14">
    <source>
        <dbReference type="WBParaSite" id="TCONS_00010767.p1"/>
    </source>
</evidence>
<evidence type="ECO:0000256" key="11">
    <source>
        <dbReference type="RuleBase" id="RU000454"/>
    </source>
</evidence>
<dbReference type="GO" id="GO:0005764">
    <property type="term" value="C:lysosome"/>
    <property type="evidence" value="ECO:0007669"/>
    <property type="project" value="TreeGrafter"/>
</dbReference>
<evidence type="ECO:0000256" key="1">
    <source>
        <dbReference type="ARBA" id="ARBA00004613"/>
    </source>
</evidence>
<keyword evidence="3" id="KW-0964">Secreted</keyword>
<keyword evidence="13" id="KW-1185">Reference proteome</keyword>
<keyword evidence="4 11" id="KW-0645">Protease</keyword>
<keyword evidence="5" id="KW-0732">Signal</keyword>
<dbReference type="InterPro" id="IPR021109">
    <property type="entry name" value="Peptidase_aspartic_dom_sf"/>
</dbReference>
<dbReference type="Proteomes" id="UP000035681">
    <property type="component" value="Unplaced"/>
</dbReference>
<dbReference type="InterPro" id="IPR001461">
    <property type="entry name" value="Aspartic_peptidase_A1"/>
</dbReference>
<dbReference type="GO" id="GO:0004190">
    <property type="term" value="F:aspartic-type endopeptidase activity"/>
    <property type="evidence" value="ECO:0007669"/>
    <property type="project" value="UniProtKB-KW"/>
</dbReference>
<dbReference type="InterPro" id="IPR033121">
    <property type="entry name" value="PEPTIDASE_A1"/>
</dbReference>
<keyword evidence="9" id="KW-0325">Glycoprotein</keyword>
<evidence type="ECO:0000256" key="3">
    <source>
        <dbReference type="ARBA" id="ARBA00022525"/>
    </source>
</evidence>
<dbReference type="CDD" id="cd05471">
    <property type="entry name" value="pepsin_like"/>
    <property type="match status" value="4"/>
</dbReference>
<dbReference type="AlphaFoldDB" id="A0AAF5DDC3"/>
<name>A0AAF5DDC3_STRER</name>
<evidence type="ECO:0000256" key="7">
    <source>
        <dbReference type="ARBA" id="ARBA00022801"/>
    </source>
</evidence>
<evidence type="ECO:0000256" key="10">
    <source>
        <dbReference type="PIRSR" id="PIRSR601461-1"/>
    </source>
</evidence>
<dbReference type="InterPro" id="IPR034164">
    <property type="entry name" value="Pepsin-like_dom"/>
</dbReference>
<dbReference type="SUPFAM" id="SSF50630">
    <property type="entry name" value="Acid proteases"/>
    <property type="match status" value="5"/>
</dbReference>
<keyword evidence="7 11" id="KW-0378">Hydrolase</keyword>
<feature type="domain" description="Peptidase A1" evidence="12">
    <location>
        <begin position="969"/>
        <end position="1281"/>
    </location>
</feature>
<feature type="active site" evidence="10">
    <location>
        <position position="1173"/>
    </location>
</feature>
<dbReference type="FunFam" id="2.40.70.10:FF:000058">
    <property type="entry name" value="ASpartyl Protease"/>
    <property type="match status" value="3"/>
</dbReference>
<evidence type="ECO:0000256" key="6">
    <source>
        <dbReference type="ARBA" id="ARBA00022750"/>
    </source>
</evidence>
<organism evidence="13 14">
    <name type="scientific">Strongyloides stercoralis</name>
    <name type="common">Threadworm</name>
    <dbReference type="NCBI Taxonomy" id="6248"/>
    <lineage>
        <taxon>Eukaryota</taxon>
        <taxon>Metazoa</taxon>
        <taxon>Ecdysozoa</taxon>
        <taxon>Nematoda</taxon>
        <taxon>Chromadorea</taxon>
        <taxon>Rhabditida</taxon>
        <taxon>Tylenchina</taxon>
        <taxon>Panagrolaimomorpha</taxon>
        <taxon>Strongyloidoidea</taxon>
        <taxon>Strongyloididae</taxon>
        <taxon>Strongyloides</taxon>
    </lineage>
</organism>
<dbReference type="GO" id="GO:0005576">
    <property type="term" value="C:extracellular region"/>
    <property type="evidence" value="ECO:0007669"/>
    <property type="project" value="UniProtKB-SubCell"/>
</dbReference>
<feature type="domain" description="Peptidase A1" evidence="12">
    <location>
        <begin position="167"/>
        <end position="513"/>
    </location>
</feature>
<evidence type="ECO:0000256" key="4">
    <source>
        <dbReference type="ARBA" id="ARBA00022670"/>
    </source>
</evidence>
<dbReference type="InterPro" id="IPR001969">
    <property type="entry name" value="Aspartic_peptidase_AS"/>
</dbReference>
<comment type="similarity">
    <text evidence="2 11">Belongs to the peptidase A1 family.</text>
</comment>
<evidence type="ECO:0000256" key="9">
    <source>
        <dbReference type="ARBA" id="ARBA00023180"/>
    </source>
</evidence>
<keyword evidence="8" id="KW-1015">Disulfide bond</keyword>
<dbReference type="PRINTS" id="PR00792">
    <property type="entry name" value="PEPSIN"/>
</dbReference>
<comment type="subcellular location">
    <subcellularLocation>
        <location evidence="1">Secreted</location>
    </subcellularLocation>
</comment>
<sequence>MMDGMSFPILAIASAAGAVHSDEYGSNVLDCGTKIPDMNLVIGSKTYVIKGDKLIDDVGMDNGQCMFGMFGMDIGMGLSFILGDPFIQSYCNIYDFGNQRIGFAEPIQATVVVQHNIHKIESRRKRLIKAGKWKEYLKYKEFMRHDAKAKILSSVSQRVNDYDDMEYLGNITIGTPGQQFLVILDTGSSDLWVPDITCGQGSSIDCPNYCSVDIICQILCDQRCCSRNNNAESICDNKRKFDSRNSSTYVSNGANWTITYGSGYAAGFVGQDTVTFIGINARLVIPNTIFGQARDISPDFQQDPADGILGLAFPSLSVENAIPPIILANNLGLLDKPLFTVYLKHKGMVMGQRGGVYTYGGLDTTNCGSVIAYQKLTSATYWEFKMDSISFGTTSFNNGWNVISDTGTSLLAAPTMIADSIARIAGAQFNMEYQFYVLNCTSKLPDMNLVIGSKTYAIKSDKLIDDVGIGNGQCMFGMFGMDVGMGLSFILGDPFIQSYCNIYDFGNQRIAVVVQHNIHKIESRRKRLMKAGKWKEHMKYKELMRHNAKAKILSSVSQNVNDYDDIEYLGSIKIGTPGQEFLVILDTGSSNLWVPDITCGQGGSFDCPKYCFLSVICQYFCDPICCSQNKEPKSNCDGKHKFDYKNSSTYAADGKYWKITYGSGYAAGLLGQDTLTFLGINSRLVIPNTIFGQAQDLSPDFQQDPADGILGLAFPSISVDNVLPPIFLANNQGLLDSPIFTVYLKHKGLVVEQQGGVFTYGGIDTTNCGPVIAYQKLTSATYWEFKMESISFGTTSFNKGWNVISDTGTSLLGAPTMIADSIAKMIGAEYNALIGGYTLNCETKFPDLKLVIGNITYSISSDKLIDDVGIGYGQCLFGIFGMDISMGLSFILGDPFIQSYCNIYDFGNQRIAVVFQHQIYNVETKRQRLIKEGRWEEYMKYKDFMRHNVKAQILNSVTQNVNDYDDMAYFGNISIGTPPQYFSLILDTGSSNLWIPDSTCKQCIGKDKFFSSKSSTYVKNGRKFSIGYGSGSAVGFLGEDIMSFVGFNDKLSIPNTTFAQAQAISWQFERNPGDGILGLAFPSISVDNVLPPIFNAAKQGLLDKPVFTVYLQHKGPVPGKPGGIYTYGGIDTTNCGPVIAYHKLTSATYWQFRINSISIGSTKWSNGWNVISDTGTSLIGAPQYIVDGIAKVAGVTYNRRYGMYTVKCSATFPDINLVVGDKTYSIKSNKLIDQAGLGGNQCMFGMFGMNMGMGLSFILGDPFIQSYCNIYDFGNKQIGFSQVSKYLYPEVFQHQLFKVETKRQRLIKEGRWEEYMKYKDFMRHNVKAQILNSVTQNVNDYDDMGYFGNISIGTPPQYFSLILDTGSSNLWIPDSTCKQCIGKKKFDSSKSTTYVKNGREFIIGYESGTARGVLGEDTVAFVGSNKTLSVPNITFAQIQLVSFKFEQYSGDGVLGLAFPSISVDNVIPPLFVANHIGILDSSVFTVYLQHKGSYTRQLGGVFTYGGIDTTNCGPVIAYQKLSSPTYWAFKMNTIFIGSNKFRYNGIAISDTGSAIIGVPPFIADGIAKVVGAKFNNRYKIYTVKCTSTFPSLNFVIGQQNYSIKFNKLIDEIGIGKNECMLKITGLYMGWGFSFALGDPFIQSYCNIYDFGNQQIGFALAK</sequence>
<evidence type="ECO:0000313" key="13">
    <source>
        <dbReference type="Proteomes" id="UP000035681"/>
    </source>
</evidence>
<feature type="domain" description="Peptidase A1" evidence="12">
    <location>
        <begin position="1"/>
        <end position="104"/>
    </location>
</feature>
<dbReference type="FunFam" id="2.40.70.10:FF:000008">
    <property type="entry name" value="Cathepsin D"/>
    <property type="match status" value="2"/>
</dbReference>
<feature type="domain" description="Peptidase A1" evidence="12">
    <location>
        <begin position="568"/>
        <end position="914"/>
    </location>
</feature>
<dbReference type="WBParaSite" id="TCONS_00010767.p1">
    <property type="protein sequence ID" value="TCONS_00010767.p1"/>
    <property type="gene ID" value="XLOC_004387"/>
</dbReference>
<dbReference type="Pfam" id="PF00026">
    <property type="entry name" value="Asp"/>
    <property type="match status" value="5"/>
</dbReference>
<reference evidence="14" key="1">
    <citation type="submission" date="2024-02" db="UniProtKB">
        <authorList>
            <consortium name="WormBaseParasite"/>
        </authorList>
    </citation>
    <scope>IDENTIFICATION</scope>
</reference>
<evidence type="ECO:0000256" key="5">
    <source>
        <dbReference type="ARBA" id="ARBA00022729"/>
    </source>
</evidence>
<dbReference type="PANTHER" id="PTHR47966:SF45">
    <property type="entry name" value="PEPTIDASE A1 DOMAIN-CONTAINING PROTEIN"/>
    <property type="match status" value="1"/>
</dbReference>
<dbReference type="PANTHER" id="PTHR47966">
    <property type="entry name" value="BETA-SITE APP-CLEAVING ENZYME, ISOFORM A-RELATED"/>
    <property type="match status" value="1"/>
</dbReference>
<dbReference type="PROSITE" id="PS00141">
    <property type="entry name" value="ASP_PROTEASE"/>
    <property type="match status" value="5"/>
</dbReference>
<evidence type="ECO:0000259" key="12">
    <source>
        <dbReference type="PROSITE" id="PS51767"/>
    </source>
</evidence>
<evidence type="ECO:0000256" key="2">
    <source>
        <dbReference type="ARBA" id="ARBA00007447"/>
    </source>
</evidence>
<dbReference type="PROSITE" id="PS51767">
    <property type="entry name" value="PEPTIDASE_A1"/>
    <property type="match status" value="5"/>
</dbReference>
<dbReference type="GO" id="GO:0006508">
    <property type="term" value="P:proteolysis"/>
    <property type="evidence" value="ECO:0007669"/>
    <property type="project" value="UniProtKB-KW"/>
</dbReference>
<keyword evidence="6 11" id="KW-0064">Aspartyl protease</keyword>
<proteinExistence type="inferred from homology"/>
<dbReference type="Gene3D" id="2.40.70.10">
    <property type="entry name" value="Acid Proteases"/>
    <property type="match status" value="9"/>
</dbReference>
<accession>A0AAF5DDC3</accession>
<feature type="domain" description="Peptidase A1" evidence="12">
    <location>
        <begin position="1346"/>
        <end position="1658"/>
    </location>
</feature>
<feature type="active site" evidence="10">
    <location>
        <position position="987"/>
    </location>
</feature>
<evidence type="ECO:0000256" key="8">
    <source>
        <dbReference type="ARBA" id="ARBA00023157"/>
    </source>
</evidence>